<evidence type="ECO:0000313" key="1">
    <source>
        <dbReference type="EMBL" id="QBZ53501.1"/>
    </source>
</evidence>
<reference evidence="1 2" key="1">
    <citation type="journal article" date="2019" name="Mol. Biol. Evol.">
        <title>Blast fungal genomes show frequent chromosomal changes, gene gains and losses, and effector gene turnover.</title>
        <authorList>
            <person name="Gomez Luciano L.B."/>
            <person name="Jason Tsai I."/>
            <person name="Chuma I."/>
            <person name="Tosa Y."/>
            <person name="Chen Y.H."/>
            <person name="Li J.Y."/>
            <person name="Li M.Y."/>
            <person name="Jade Lu M.Y."/>
            <person name="Nakayashiki H."/>
            <person name="Li W.H."/>
        </authorList>
    </citation>
    <scope>NUCLEOTIDE SEQUENCE [LARGE SCALE GENOMIC DNA]</scope>
    <source>
        <strain evidence="1">MZ5-1-6</strain>
    </source>
</reference>
<evidence type="ECO:0000313" key="2">
    <source>
        <dbReference type="Proteomes" id="UP000294847"/>
    </source>
</evidence>
<proteinExistence type="predicted"/>
<name>A0A4P7MWA5_PYROR</name>
<sequence>MCRKKLRITNVHRAKRPFKQKWPPNRYILFKFYFDFTLPSATVNQSPTKKICDRRAPSVATSQTLYPNTTSEDY</sequence>
<accession>A0A4P7MWA5</accession>
<protein>
    <submittedName>
        <fullName evidence="1">Uncharacterized protein</fullName>
    </submittedName>
</protein>
<organism evidence="1 2">
    <name type="scientific">Pyricularia oryzae</name>
    <name type="common">Rice blast fungus</name>
    <name type="synonym">Magnaporthe oryzae</name>
    <dbReference type="NCBI Taxonomy" id="318829"/>
    <lineage>
        <taxon>Eukaryota</taxon>
        <taxon>Fungi</taxon>
        <taxon>Dikarya</taxon>
        <taxon>Ascomycota</taxon>
        <taxon>Pezizomycotina</taxon>
        <taxon>Sordariomycetes</taxon>
        <taxon>Sordariomycetidae</taxon>
        <taxon>Magnaporthales</taxon>
        <taxon>Pyriculariaceae</taxon>
        <taxon>Pyricularia</taxon>
    </lineage>
</organism>
<dbReference type="Proteomes" id="UP000294847">
    <property type="component" value="Chromosome 1"/>
</dbReference>
<gene>
    <name evidence="1" type="ORF">PoMZ_09185</name>
</gene>
<dbReference type="AlphaFoldDB" id="A0A4P7MWA5"/>
<dbReference type="EMBL" id="CP034204">
    <property type="protein sequence ID" value="QBZ53501.1"/>
    <property type="molecule type" value="Genomic_DNA"/>
</dbReference>